<protein>
    <submittedName>
        <fullName evidence="1">Uncharacterized protein</fullName>
    </submittedName>
</protein>
<accession>A0A2H0V8K3</accession>
<proteinExistence type="predicted"/>
<comment type="caution">
    <text evidence="1">The sequence shown here is derived from an EMBL/GenBank/DDBJ whole genome shotgun (WGS) entry which is preliminary data.</text>
</comment>
<sequence length="108" mass="12679">MKLSVNQKQLGESPELWLRRAGYIYLPSRDAEPDSFARRLTRDFYPRFHVYFNVEMKGEQTMVIFNLHLDQKKPGYAGQNRHNAEYDGALVEQEAARLNSLLLPDFFI</sequence>
<evidence type="ECO:0000313" key="2">
    <source>
        <dbReference type="Proteomes" id="UP000229972"/>
    </source>
</evidence>
<dbReference type="EMBL" id="PFAL01000023">
    <property type="protein sequence ID" value="PIR95415.1"/>
    <property type="molecule type" value="Genomic_DNA"/>
</dbReference>
<dbReference type="AlphaFoldDB" id="A0A2H0V8K3"/>
<reference evidence="2" key="1">
    <citation type="submission" date="2017-09" db="EMBL/GenBank/DDBJ databases">
        <title>Depth-based differentiation of microbial function through sediment-hosted aquifers and enrichment of novel symbionts in the deep terrestrial subsurface.</title>
        <authorList>
            <person name="Probst A.J."/>
            <person name="Ladd B."/>
            <person name="Jarett J.K."/>
            <person name="Geller-Mcgrath D.E."/>
            <person name="Sieber C.M.K."/>
            <person name="Emerson J.B."/>
            <person name="Anantharaman K."/>
            <person name="Thomas B.C."/>
            <person name="Malmstrom R."/>
            <person name="Stieglmeier M."/>
            <person name="Klingl A."/>
            <person name="Woyke T."/>
            <person name="Ryan C.M."/>
            <person name="Banfield J.F."/>
        </authorList>
    </citation>
    <scope>NUCLEOTIDE SEQUENCE [LARGE SCALE GENOMIC DNA]</scope>
</reference>
<dbReference type="Proteomes" id="UP000229972">
    <property type="component" value="Unassembled WGS sequence"/>
</dbReference>
<gene>
    <name evidence="1" type="ORF">COT93_02490</name>
</gene>
<name>A0A2H0V8K3_9BACT</name>
<evidence type="ECO:0000313" key="1">
    <source>
        <dbReference type="EMBL" id="PIR95415.1"/>
    </source>
</evidence>
<organism evidence="1 2">
    <name type="scientific">Candidatus Falkowbacteria bacterium CG10_big_fil_rev_8_21_14_0_10_37_18</name>
    <dbReference type="NCBI Taxonomy" id="1974562"/>
    <lineage>
        <taxon>Bacteria</taxon>
        <taxon>Candidatus Falkowiibacteriota</taxon>
    </lineage>
</organism>